<evidence type="ECO:0000256" key="10">
    <source>
        <dbReference type="ARBA" id="ARBA00029774"/>
    </source>
</evidence>
<sequence>MAERVVLTNLKDSEFNEAVETAVRYLKSGEVIVVAAEHGYVYLADAFDKDAVKAIHILRGDRTNVLSQVFIGDMKVLTGITARLTKEQENLLNAFWPGLLSVTMKSQLALSWDLGDERKLGKVNVRFPKRKFLNAILLKTGPLAAASVAMTGESAILDLAKLSVYESDIGVIFDEGQLESGQLSTWIDISENEITVIRAGAISVEQLRSIIPTIPTPNL</sequence>
<dbReference type="GO" id="GO:0000049">
    <property type="term" value="F:tRNA binding"/>
    <property type="evidence" value="ECO:0007669"/>
    <property type="project" value="TreeGrafter"/>
</dbReference>
<dbReference type="EC" id="2.7.7.87" evidence="3"/>
<gene>
    <name evidence="13" type="ORF">UFOPK1505_00245</name>
</gene>
<evidence type="ECO:0000313" key="13">
    <source>
        <dbReference type="EMBL" id="CAB4541999.1"/>
    </source>
</evidence>
<evidence type="ECO:0000256" key="8">
    <source>
        <dbReference type="ARBA" id="ARBA00022741"/>
    </source>
</evidence>
<proteinExistence type="inferred from homology"/>
<evidence type="ECO:0000256" key="11">
    <source>
        <dbReference type="ARBA" id="ARBA00048366"/>
    </source>
</evidence>
<name>A0A6J6BUJ9_9ZZZZ</name>
<evidence type="ECO:0000256" key="2">
    <source>
        <dbReference type="ARBA" id="ARBA00007663"/>
    </source>
</evidence>
<keyword evidence="6" id="KW-0819">tRNA processing</keyword>
<evidence type="ECO:0000256" key="3">
    <source>
        <dbReference type="ARBA" id="ARBA00012584"/>
    </source>
</evidence>
<dbReference type="GO" id="GO:0008033">
    <property type="term" value="P:tRNA processing"/>
    <property type="evidence" value="ECO:0007669"/>
    <property type="project" value="UniProtKB-KW"/>
</dbReference>
<keyword evidence="5" id="KW-0808">Transferase</keyword>
<feature type="domain" description="YrdC-like" evidence="12">
    <location>
        <begin position="16"/>
        <end position="202"/>
    </location>
</feature>
<dbReference type="InterPro" id="IPR006070">
    <property type="entry name" value="Sua5-like_dom"/>
</dbReference>
<reference evidence="13" key="1">
    <citation type="submission" date="2020-05" db="EMBL/GenBank/DDBJ databases">
        <authorList>
            <person name="Chiriac C."/>
            <person name="Salcher M."/>
            <person name="Ghai R."/>
            <person name="Kavagutti S V."/>
        </authorList>
    </citation>
    <scope>NUCLEOTIDE SEQUENCE</scope>
</reference>
<comment type="catalytic activity">
    <reaction evidence="11">
        <text>L-threonine + hydrogencarbonate + ATP = L-threonylcarbamoyladenylate + diphosphate + H2O</text>
        <dbReference type="Rhea" id="RHEA:36407"/>
        <dbReference type="ChEBI" id="CHEBI:15377"/>
        <dbReference type="ChEBI" id="CHEBI:17544"/>
        <dbReference type="ChEBI" id="CHEBI:30616"/>
        <dbReference type="ChEBI" id="CHEBI:33019"/>
        <dbReference type="ChEBI" id="CHEBI:57926"/>
        <dbReference type="ChEBI" id="CHEBI:73682"/>
        <dbReference type="EC" id="2.7.7.87"/>
    </reaction>
</comment>
<dbReference type="GO" id="GO:0005737">
    <property type="term" value="C:cytoplasm"/>
    <property type="evidence" value="ECO:0007669"/>
    <property type="project" value="UniProtKB-SubCell"/>
</dbReference>
<dbReference type="InterPro" id="IPR050156">
    <property type="entry name" value="TC-AMP_synthase_SUA5"/>
</dbReference>
<dbReference type="GO" id="GO:0006450">
    <property type="term" value="P:regulation of translational fidelity"/>
    <property type="evidence" value="ECO:0007669"/>
    <property type="project" value="TreeGrafter"/>
</dbReference>
<dbReference type="PANTHER" id="PTHR17490:SF16">
    <property type="entry name" value="THREONYLCARBAMOYL-AMP SYNTHASE"/>
    <property type="match status" value="1"/>
</dbReference>
<organism evidence="13">
    <name type="scientific">freshwater metagenome</name>
    <dbReference type="NCBI Taxonomy" id="449393"/>
    <lineage>
        <taxon>unclassified sequences</taxon>
        <taxon>metagenomes</taxon>
        <taxon>ecological metagenomes</taxon>
    </lineage>
</organism>
<comment type="subcellular location">
    <subcellularLocation>
        <location evidence="1">Cytoplasm</location>
    </subcellularLocation>
</comment>
<evidence type="ECO:0000256" key="6">
    <source>
        <dbReference type="ARBA" id="ARBA00022694"/>
    </source>
</evidence>
<evidence type="ECO:0000256" key="1">
    <source>
        <dbReference type="ARBA" id="ARBA00004496"/>
    </source>
</evidence>
<evidence type="ECO:0000256" key="9">
    <source>
        <dbReference type="ARBA" id="ARBA00022840"/>
    </source>
</evidence>
<dbReference type="AlphaFoldDB" id="A0A6J6BUJ9"/>
<dbReference type="GO" id="GO:0061710">
    <property type="term" value="F:L-threonylcarbamoyladenylate synthase"/>
    <property type="evidence" value="ECO:0007669"/>
    <property type="project" value="UniProtKB-EC"/>
</dbReference>
<dbReference type="PROSITE" id="PS51163">
    <property type="entry name" value="YRDC"/>
    <property type="match status" value="1"/>
</dbReference>
<keyword evidence="8" id="KW-0547">Nucleotide-binding</keyword>
<evidence type="ECO:0000259" key="12">
    <source>
        <dbReference type="PROSITE" id="PS51163"/>
    </source>
</evidence>
<evidence type="ECO:0000256" key="7">
    <source>
        <dbReference type="ARBA" id="ARBA00022695"/>
    </source>
</evidence>
<evidence type="ECO:0000256" key="5">
    <source>
        <dbReference type="ARBA" id="ARBA00022679"/>
    </source>
</evidence>
<dbReference type="Pfam" id="PF01300">
    <property type="entry name" value="Sua5_yciO_yrdC"/>
    <property type="match status" value="1"/>
</dbReference>
<accession>A0A6J6BUJ9</accession>
<keyword evidence="7" id="KW-0548">Nucleotidyltransferase</keyword>
<dbReference type="GO" id="GO:0005524">
    <property type="term" value="F:ATP binding"/>
    <property type="evidence" value="ECO:0007669"/>
    <property type="project" value="UniProtKB-KW"/>
</dbReference>
<dbReference type="GO" id="GO:0003725">
    <property type="term" value="F:double-stranded RNA binding"/>
    <property type="evidence" value="ECO:0007669"/>
    <property type="project" value="InterPro"/>
</dbReference>
<protein>
    <recommendedName>
        <fullName evidence="10">L-threonylcarbamoyladenylate synthase</fullName>
        <ecNumber evidence="3">2.7.7.87</ecNumber>
    </recommendedName>
    <alternativeName>
        <fullName evidence="10">L-threonylcarbamoyladenylate synthase</fullName>
    </alternativeName>
</protein>
<comment type="similarity">
    <text evidence="2">Belongs to the SUA5 family.</text>
</comment>
<dbReference type="PANTHER" id="PTHR17490">
    <property type="entry name" value="SUA5"/>
    <property type="match status" value="1"/>
</dbReference>
<keyword evidence="4" id="KW-0963">Cytoplasm</keyword>
<dbReference type="EMBL" id="CAEZSS010000028">
    <property type="protein sequence ID" value="CAB4541999.1"/>
    <property type="molecule type" value="Genomic_DNA"/>
</dbReference>
<dbReference type="InterPro" id="IPR017945">
    <property type="entry name" value="DHBP_synth_RibB-like_a/b_dom"/>
</dbReference>
<keyword evidence="9" id="KW-0067">ATP-binding</keyword>
<dbReference type="Gene3D" id="3.90.870.10">
    <property type="entry name" value="DHBP synthase"/>
    <property type="match status" value="1"/>
</dbReference>
<evidence type="ECO:0000256" key="4">
    <source>
        <dbReference type="ARBA" id="ARBA00022490"/>
    </source>
</evidence>
<dbReference type="SUPFAM" id="SSF55821">
    <property type="entry name" value="YrdC/RibB"/>
    <property type="match status" value="1"/>
</dbReference>